<evidence type="ECO:0000313" key="4">
    <source>
        <dbReference type="Proteomes" id="UP000196655"/>
    </source>
</evidence>
<dbReference type="AlphaFoldDB" id="A0A211ZFY6"/>
<protein>
    <submittedName>
        <fullName evidence="3">Uncharacterized protein</fullName>
    </submittedName>
</protein>
<comment type="caution">
    <text evidence="3">The sequence shown here is derived from an EMBL/GenBank/DDBJ whole genome shotgun (WGS) entry which is preliminary data.</text>
</comment>
<gene>
    <name evidence="3" type="ORF">BWR60_25860</name>
</gene>
<evidence type="ECO:0000256" key="2">
    <source>
        <dbReference type="SAM" id="Phobius"/>
    </source>
</evidence>
<keyword evidence="4" id="KW-1185">Reference proteome</keyword>
<name>A0A211ZFY6_9PROT</name>
<feature type="region of interest" description="Disordered" evidence="1">
    <location>
        <begin position="1"/>
        <end position="51"/>
    </location>
</feature>
<reference evidence="4" key="1">
    <citation type="submission" date="2017-05" db="EMBL/GenBank/DDBJ databases">
        <authorList>
            <person name="Macchi M."/>
            <person name="Festa S."/>
            <person name="Coppotelli B.M."/>
            <person name="Morelli I.S."/>
        </authorList>
    </citation>
    <scope>NUCLEOTIDE SEQUENCE [LARGE SCALE GENOMIC DNA]</scope>
    <source>
        <strain evidence="4">I</strain>
    </source>
</reference>
<dbReference type="OrthoDB" id="7361955at2"/>
<keyword evidence="2" id="KW-0472">Membrane</keyword>
<evidence type="ECO:0000256" key="1">
    <source>
        <dbReference type="SAM" id="MobiDB-lite"/>
    </source>
</evidence>
<proteinExistence type="predicted"/>
<keyword evidence="2" id="KW-1133">Transmembrane helix</keyword>
<dbReference type="EMBL" id="NHON01000065">
    <property type="protein sequence ID" value="OWJ64199.1"/>
    <property type="molecule type" value="Genomic_DNA"/>
</dbReference>
<organism evidence="3 4">
    <name type="scientific">Inquilinus limosus</name>
    <dbReference type="NCBI Taxonomy" id="171674"/>
    <lineage>
        <taxon>Bacteria</taxon>
        <taxon>Pseudomonadati</taxon>
        <taxon>Pseudomonadota</taxon>
        <taxon>Alphaproteobacteria</taxon>
        <taxon>Rhodospirillales</taxon>
        <taxon>Rhodospirillaceae</taxon>
        <taxon>Inquilinus</taxon>
    </lineage>
</organism>
<feature type="transmembrane region" description="Helical" evidence="2">
    <location>
        <begin position="55"/>
        <end position="74"/>
    </location>
</feature>
<evidence type="ECO:0000313" key="3">
    <source>
        <dbReference type="EMBL" id="OWJ64199.1"/>
    </source>
</evidence>
<sequence length="75" mass="7632">MSAAEPRQAEPAPDDKVDEAIEESFPASDPPAYPAGVTSGAPSHEAAAPQPKRNAPVVAVIAVAAVIVLLWALFG</sequence>
<dbReference type="Proteomes" id="UP000196655">
    <property type="component" value="Unassembled WGS sequence"/>
</dbReference>
<accession>A0A211ZFY6</accession>
<dbReference type="RefSeq" id="WP_088154391.1">
    <property type="nucleotide sequence ID" value="NZ_NHON01000065.1"/>
</dbReference>
<keyword evidence="2" id="KW-0812">Transmembrane</keyword>